<gene>
    <name evidence="1" type="ORF">KSB_43300</name>
</gene>
<sequence length="95" mass="10532">MSEVSRVEVDMTKISRAEVDSIEVWPNLWVLPEPGISYGGPLLKQFYVFLGSVGSFLCLTSRCPCSVAGNKAEGKNIPQNCFKEHQLIPTRNAFV</sequence>
<keyword evidence="2" id="KW-1185">Reference proteome</keyword>
<name>A0ABQ3UU09_9CHLR</name>
<reference evidence="1 2" key="1">
    <citation type="journal article" date="2021" name="Int. J. Syst. Evol. Microbiol.">
        <title>Reticulibacter mediterranei gen. nov., sp. nov., within the new family Reticulibacteraceae fam. nov., and Ktedonospora formicarum gen. nov., sp. nov., Ktedonobacter robiniae sp. nov., Dictyobacter formicarum sp. nov. and Dictyobacter arantiisoli sp. nov., belonging to the class Ktedonobacteria.</title>
        <authorList>
            <person name="Yabe S."/>
            <person name="Zheng Y."/>
            <person name="Wang C.M."/>
            <person name="Sakai Y."/>
            <person name="Abe K."/>
            <person name="Yokota A."/>
            <person name="Donadio S."/>
            <person name="Cavaletti L."/>
            <person name="Monciardini P."/>
        </authorList>
    </citation>
    <scope>NUCLEOTIDE SEQUENCE [LARGE SCALE GENOMIC DNA]</scope>
    <source>
        <strain evidence="1 2">SOSP1-30</strain>
    </source>
</reference>
<accession>A0ABQ3UU09</accession>
<dbReference type="Proteomes" id="UP000654345">
    <property type="component" value="Unassembled WGS sequence"/>
</dbReference>
<evidence type="ECO:0000313" key="2">
    <source>
        <dbReference type="Proteomes" id="UP000654345"/>
    </source>
</evidence>
<proteinExistence type="predicted"/>
<evidence type="ECO:0000313" key="1">
    <source>
        <dbReference type="EMBL" id="GHO55855.1"/>
    </source>
</evidence>
<organism evidence="1 2">
    <name type="scientific">Ktedonobacter robiniae</name>
    <dbReference type="NCBI Taxonomy" id="2778365"/>
    <lineage>
        <taxon>Bacteria</taxon>
        <taxon>Bacillati</taxon>
        <taxon>Chloroflexota</taxon>
        <taxon>Ktedonobacteria</taxon>
        <taxon>Ktedonobacterales</taxon>
        <taxon>Ktedonobacteraceae</taxon>
        <taxon>Ktedonobacter</taxon>
    </lineage>
</organism>
<dbReference type="EMBL" id="BNJG01000002">
    <property type="protein sequence ID" value="GHO55855.1"/>
    <property type="molecule type" value="Genomic_DNA"/>
</dbReference>
<comment type="caution">
    <text evidence="1">The sequence shown here is derived from an EMBL/GenBank/DDBJ whole genome shotgun (WGS) entry which is preliminary data.</text>
</comment>
<protein>
    <submittedName>
        <fullName evidence="1">Uncharacterized protein</fullName>
    </submittedName>
</protein>